<dbReference type="InterPro" id="IPR024535">
    <property type="entry name" value="RHGA/B-epi-like_pectate_lyase"/>
</dbReference>
<gene>
    <name evidence="2" type="ORF">FPL22_09715</name>
</gene>
<proteinExistence type="predicted"/>
<evidence type="ECO:0000313" key="2">
    <source>
        <dbReference type="EMBL" id="TSJ79541.1"/>
    </source>
</evidence>
<accession>A0A556QSC7</accession>
<comment type="caution">
    <text evidence="2">The sequence shown here is derived from an EMBL/GenBank/DDBJ whole genome shotgun (WGS) entry which is preliminary data.</text>
</comment>
<feature type="domain" description="Rhamnogalacturonase A/B/Epimerase-like pectate lyase" evidence="1">
    <location>
        <begin position="67"/>
        <end position="128"/>
    </location>
</feature>
<dbReference type="EMBL" id="VMBG01000001">
    <property type="protein sequence ID" value="TSJ79541.1"/>
    <property type="molecule type" value="Genomic_DNA"/>
</dbReference>
<protein>
    <recommendedName>
        <fullName evidence="1">Rhamnogalacturonase A/B/Epimerase-like pectate lyase domain-containing protein</fullName>
    </recommendedName>
</protein>
<evidence type="ECO:0000259" key="1">
    <source>
        <dbReference type="Pfam" id="PF12708"/>
    </source>
</evidence>
<dbReference type="InterPro" id="IPR011050">
    <property type="entry name" value="Pectin_lyase_fold/virulence"/>
</dbReference>
<evidence type="ECO:0000313" key="3">
    <source>
        <dbReference type="Proteomes" id="UP000315648"/>
    </source>
</evidence>
<dbReference type="AlphaFoldDB" id="A0A556QSC7"/>
<reference evidence="2 3" key="1">
    <citation type="submission" date="2019-07" db="EMBL/GenBank/DDBJ databases">
        <title>Description of 53C-WASEF.</title>
        <authorList>
            <person name="Pitt A."/>
            <person name="Hahn M.W."/>
        </authorList>
    </citation>
    <scope>NUCLEOTIDE SEQUENCE [LARGE SCALE GENOMIC DNA]</scope>
    <source>
        <strain evidence="2 3">53C-WASEF</strain>
    </source>
</reference>
<keyword evidence="3" id="KW-1185">Reference proteome</keyword>
<sequence length="528" mass="56961">MCLVSLLAGRLAAEPWRSTLYPEKWTPGLTDSAGRFLHDFSHAGYHCGQTAIPDRTGNVIDVTHAPYSADATGKIDATAAIQRALDVAGAAGGGVVYMPAGTYRVAPPQGAKGALVLGGDGVVLRGAGAGKTLLFNDATDMAGKNVIELKPRVPVSWNADGKPVDGVKIREDLPRPVSQIPVDDVSGFSVGDLIVVRNDLTQHFIDTIGMNGKWTPGQSQNRTLTYCRRVTVIDAIDNVITVDIPLRGFLYTADNAQVVKVSGRMISESGLEDFSIGMRQHPGEGLAEEDWSKAGTVGHGVHGSAAIAVSFAENCWLRRVHTYSPEGNDPKIHALSNILKLWRTRLVTVIDCNFKFPQYRGGGGNGYGFAINGQDNLIRDCRVEGARHNYDFGTMSASGNVIVDCLAKDGKLGSDFHMFLSLANLLDNVMCDGDFLEARAFRPWGGNPVHGVTTTQSVFWNTRGLRYSLERPVLVYSHQFGDGYVIGTSGPASKVDSSDFVEGEGRGELLVPRSLYFDQLKRRMAAHP</sequence>
<dbReference type="OrthoDB" id="5488826at2"/>
<dbReference type="Pfam" id="PF12708">
    <property type="entry name" value="Pect-lyase_RHGA_epim"/>
    <property type="match status" value="1"/>
</dbReference>
<dbReference type="Gene3D" id="2.160.20.10">
    <property type="entry name" value="Single-stranded right-handed beta-helix, Pectin lyase-like"/>
    <property type="match status" value="1"/>
</dbReference>
<organism evidence="2 3">
    <name type="scientific">Rariglobus hedericola</name>
    <dbReference type="NCBI Taxonomy" id="2597822"/>
    <lineage>
        <taxon>Bacteria</taxon>
        <taxon>Pseudomonadati</taxon>
        <taxon>Verrucomicrobiota</taxon>
        <taxon>Opitutia</taxon>
        <taxon>Opitutales</taxon>
        <taxon>Opitutaceae</taxon>
        <taxon>Rariglobus</taxon>
    </lineage>
</organism>
<dbReference type="SUPFAM" id="SSF51126">
    <property type="entry name" value="Pectin lyase-like"/>
    <property type="match status" value="1"/>
</dbReference>
<name>A0A556QSC7_9BACT</name>
<dbReference type="RefSeq" id="WP_144230082.1">
    <property type="nucleotide sequence ID" value="NZ_CBCRVV010000015.1"/>
</dbReference>
<dbReference type="InterPro" id="IPR012334">
    <property type="entry name" value="Pectin_lyas_fold"/>
</dbReference>
<dbReference type="Proteomes" id="UP000315648">
    <property type="component" value="Unassembled WGS sequence"/>
</dbReference>